<dbReference type="AlphaFoldDB" id="A0A848EAR6"/>
<feature type="compositionally biased region" description="Polar residues" evidence="1">
    <location>
        <begin position="51"/>
        <end position="63"/>
    </location>
</feature>
<evidence type="ECO:0000256" key="1">
    <source>
        <dbReference type="SAM" id="MobiDB-lite"/>
    </source>
</evidence>
<feature type="chain" id="PRO_5032624631" description="DUF4148 domain-containing protein" evidence="2">
    <location>
        <begin position="22"/>
        <end position="111"/>
    </location>
</feature>
<evidence type="ECO:0008006" key="5">
    <source>
        <dbReference type="Google" id="ProtNLM"/>
    </source>
</evidence>
<feature type="region of interest" description="Disordered" evidence="1">
    <location>
        <begin position="23"/>
        <end position="111"/>
    </location>
</feature>
<reference evidence="3 4" key="1">
    <citation type="submission" date="2020-03" db="EMBL/GenBank/DDBJ databases">
        <authorList>
            <person name="Sun Q."/>
        </authorList>
    </citation>
    <scope>NUCLEOTIDE SEQUENCE [LARGE SCALE GENOMIC DNA]</scope>
    <source>
        <strain evidence="3 4">JC162</strain>
    </source>
</reference>
<keyword evidence="4" id="KW-1185">Reference proteome</keyword>
<evidence type="ECO:0000313" key="4">
    <source>
        <dbReference type="Proteomes" id="UP000548582"/>
    </source>
</evidence>
<protein>
    <recommendedName>
        <fullName evidence="5">DUF4148 domain-containing protein</fullName>
    </recommendedName>
</protein>
<evidence type="ECO:0000313" key="3">
    <source>
        <dbReference type="EMBL" id="NMJ41591.1"/>
    </source>
</evidence>
<name>A0A848EAR6_9PROT</name>
<accession>A0A848EAR6</accession>
<comment type="caution">
    <text evidence="3">The sequence shown here is derived from an EMBL/GenBank/DDBJ whole genome shotgun (WGS) entry which is preliminary data.</text>
</comment>
<evidence type="ECO:0000256" key="2">
    <source>
        <dbReference type="SAM" id="SignalP"/>
    </source>
</evidence>
<feature type="signal peptide" evidence="2">
    <location>
        <begin position="1"/>
        <end position="21"/>
    </location>
</feature>
<dbReference type="Proteomes" id="UP000548582">
    <property type="component" value="Unassembled WGS sequence"/>
</dbReference>
<proteinExistence type="predicted"/>
<organism evidence="3 4">
    <name type="scientific">Neoroseomonas marina</name>
    <dbReference type="NCBI Taxonomy" id="1232220"/>
    <lineage>
        <taxon>Bacteria</taxon>
        <taxon>Pseudomonadati</taxon>
        <taxon>Pseudomonadota</taxon>
        <taxon>Alphaproteobacteria</taxon>
        <taxon>Acetobacterales</taxon>
        <taxon>Acetobacteraceae</taxon>
        <taxon>Neoroseomonas</taxon>
    </lineage>
</organism>
<dbReference type="EMBL" id="JABBKX010000003">
    <property type="protein sequence ID" value="NMJ41591.1"/>
    <property type="molecule type" value="Genomic_DNA"/>
</dbReference>
<keyword evidence="2" id="KW-0732">Signal</keyword>
<sequence>MRHTLAALLLAAACGIAPAMAQTLPTPRSEREPNPAAVQQREHALGIAPGQAQQRQDDQTLNQVFRDLTGQNPNAPASAAPPPPASTPAQDARTENRLYRDLTGQNPATSR</sequence>
<gene>
    <name evidence="3" type="ORF">GWK16_10090</name>
</gene>
<dbReference type="RefSeq" id="WP_170053857.1">
    <property type="nucleotide sequence ID" value="NZ_JABBKX010000003.1"/>
</dbReference>